<evidence type="ECO:0000313" key="2">
    <source>
        <dbReference type="EMBL" id="ASP49122.1"/>
    </source>
</evidence>
<feature type="transmembrane region" description="Helical" evidence="1">
    <location>
        <begin position="126"/>
        <end position="144"/>
    </location>
</feature>
<evidence type="ECO:0000256" key="1">
    <source>
        <dbReference type="SAM" id="Phobius"/>
    </source>
</evidence>
<feature type="transmembrane region" description="Helical" evidence="1">
    <location>
        <begin position="99"/>
        <end position="120"/>
    </location>
</feature>
<dbReference type="OrthoDB" id="6717714at2"/>
<dbReference type="AlphaFoldDB" id="A0A222GBN7"/>
<keyword evidence="3" id="KW-1185">Reference proteome</keyword>
<protein>
    <submittedName>
        <fullName evidence="2">Uncharacterized protein</fullName>
    </submittedName>
</protein>
<name>A0A222GBN7_9GAMM</name>
<keyword evidence="1" id="KW-1133">Transmembrane helix</keyword>
<proteinExistence type="predicted"/>
<dbReference type="KEGG" id="cber:B5D82_15930"/>
<reference evidence="2 3" key="1">
    <citation type="submission" date="2017-08" db="EMBL/GenBank/DDBJ databases">
        <title>Complete genome of Colwellia sp. NB097-1, a psychrophile bacterium ioslated from Bering Sea.</title>
        <authorList>
            <person name="Chen X."/>
        </authorList>
    </citation>
    <scope>NUCLEOTIDE SEQUENCE [LARGE SCALE GENOMIC DNA]</scope>
    <source>
        <strain evidence="2 3">NB097-1</strain>
    </source>
</reference>
<keyword evidence="1" id="KW-0472">Membrane</keyword>
<sequence length="153" mass="17465">MEPNYSEYSLDELREALTQIDPKAFPENAVNLRQELNKRQMSVPEAISDVNFDYNEKFYTCPNCEVKIGFFSKELNKWSKDKTCPHCGKPYVVSIDFKFLAYLFIPVMVIHFLLLKPILLTFDVSGSFSTGILSGLIVVLSIRLKKVRSSGSI</sequence>
<accession>A0A222GBN7</accession>
<dbReference type="Proteomes" id="UP000202259">
    <property type="component" value="Chromosome"/>
</dbReference>
<gene>
    <name evidence="2" type="ORF">B5D82_15930</name>
</gene>
<dbReference type="EMBL" id="CP020465">
    <property type="protein sequence ID" value="ASP49122.1"/>
    <property type="molecule type" value="Genomic_DNA"/>
</dbReference>
<evidence type="ECO:0000313" key="3">
    <source>
        <dbReference type="Proteomes" id="UP000202259"/>
    </source>
</evidence>
<dbReference type="RefSeq" id="WP_081152906.1">
    <property type="nucleotide sequence ID" value="NZ_CP020465.1"/>
</dbReference>
<organism evidence="2 3">
    <name type="scientific">Cognaticolwellia beringensis</name>
    <dbReference type="NCBI Taxonomy" id="1967665"/>
    <lineage>
        <taxon>Bacteria</taxon>
        <taxon>Pseudomonadati</taxon>
        <taxon>Pseudomonadota</taxon>
        <taxon>Gammaproteobacteria</taxon>
        <taxon>Alteromonadales</taxon>
        <taxon>Colwelliaceae</taxon>
        <taxon>Cognaticolwellia</taxon>
    </lineage>
</organism>
<keyword evidence="1" id="KW-0812">Transmembrane</keyword>